<evidence type="ECO:0000259" key="2">
    <source>
        <dbReference type="Pfam" id="PF19493"/>
    </source>
</evidence>
<gene>
    <name evidence="3" type="ORF">EDD39_4931</name>
</gene>
<feature type="region of interest" description="Disordered" evidence="1">
    <location>
        <begin position="96"/>
        <end position="157"/>
    </location>
</feature>
<feature type="domain" description="Trypsin-co-occurring" evidence="2">
    <location>
        <begin position="9"/>
        <end position="99"/>
    </location>
</feature>
<protein>
    <recommendedName>
        <fullName evidence="2">Trypsin-co-occurring domain-containing protein</fullName>
    </recommendedName>
</protein>
<reference evidence="3 4" key="1">
    <citation type="submission" date="2018-11" db="EMBL/GenBank/DDBJ databases">
        <title>Sequencing the genomes of 1000 actinobacteria strains.</title>
        <authorList>
            <person name="Klenk H.-P."/>
        </authorList>
    </citation>
    <scope>NUCLEOTIDE SEQUENCE [LARGE SCALE GENOMIC DNA]</scope>
    <source>
        <strain evidence="3 4">DSM 44780</strain>
    </source>
</reference>
<dbReference type="OrthoDB" id="4828173at2"/>
<evidence type="ECO:0000313" key="3">
    <source>
        <dbReference type="EMBL" id="ROR46647.1"/>
    </source>
</evidence>
<dbReference type="EMBL" id="RJVJ01000001">
    <property type="protein sequence ID" value="ROR46647.1"/>
    <property type="molecule type" value="Genomic_DNA"/>
</dbReference>
<evidence type="ECO:0000313" key="4">
    <source>
        <dbReference type="Proteomes" id="UP000267408"/>
    </source>
</evidence>
<dbReference type="InterPro" id="IPR045794">
    <property type="entry name" value="Trypco1"/>
</dbReference>
<comment type="caution">
    <text evidence="3">The sequence shown here is derived from an EMBL/GenBank/DDBJ whole genome shotgun (WGS) entry which is preliminary data.</text>
</comment>
<accession>A0A8G1UMC5</accession>
<organism evidence="3 4">
    <name type="scientific">Kitasatospora cineracea</name>
    <dbReference type="NCBI Taxonomy" id="88074"/>
    <lineage>
        <taxon>Bacteria</taxon>
        <taxon>Bacillati</taxon>
        <taxon>Actinomycetota</taxon>
        <taxon>Actinomycetes</taxon>
        <taxon>Kitasatosporales</taxon>
        <taxon>Streptomycetaceae</taxon>
        <taxon>Kitasatospora</taxon>
    </lineage>
</organism>
<feature type="compositionally biased region" description="Low complexity" evidence="1">
    <location>
        <begin position="146"/>
        <end position="157"/>
    </location>
</feature>
<evidence type="ECO:0000256" key="1">
    <source>
        <dbReference type="SAM" id="MobiDB-lite"/>
    </source>
</evidence>
<name>A0A8G1UMC5_9ACTN</name>
<dbReference type="Proteomes" id="UP000267408">
    <property type="component" value="Unassembled WGS sequence"/>
</dbReference>
<dbReference type="AlphaFoldDB" id="A0A8G1UMC5"/>
<sequence length="157" mass="15572">MQQLIELAMPDGQAVWALVDGPSGPRDTGLGEQLATRLEGLQESLHAVATNVRSAVAAARPDEVAVEFGLELAAGRGGVVAALTGVGGKATFKVTLKWTSGGPSDDRPRAEEPAEPEESAEPEASGEPEEPAGPGASGEPGGGAEPGATPDAPAAGS</sequence>
<dbReference type="RefSeq" id="WP_148089512.1">
    <property type="nucleotide sequence ID" value="NZ_RJVJ01000001.1"/>
</dbReference>
<proteinExistence type="predicted"/>
<dbReference type="Pfam" id="PF19493">
    <property type="entry name" value="Trypco1"/>
    <property type="match status" value="1"/>
</dbReference>
<feature type="compositionally biased region" description="Acidic residues" evidence="1">
    <location>
        <begin position="113"/>
        <end position="130"/>
    </location>
</feature>
<dbReference type="NCBIfam" id="NF041216">
    <property type="entry name" value="CU044_2847_fam"/>
    <property type="match status" value="1"/>
</dbReference>
<feature type="compositionally biased region" description="Gly residues" evidence="1">
    <location>
        <begin position="135"/>
        <end position="145"/>
    </location>
</feature>